<keyword evidence="5" id="KW-0808">Transferase</keyword>
<dbReference type="Proteomes" id="UP001164935">
    <property type="component" value="Chromosome"/>
</dbReference>
<evidence type="ECO:0000256" key="2">
    <source>
        <dbReference type="ARBA" id="ARBA00012528"/>
    </source>
</evidence>
<keyword evidence="5" id="KW-0548">Nucleotidyltransferase</keyword>
<name>A0AA46TNC5_9GAMM</name>
<dbReference type="Gene3D" id="3.30.450.20">
    <property type="entry name" value="PAS domain"/>
    <property type="match status" value="1"/>
</dbReference>
<dbReference type="GO" id="GO:0043709">
    <property type="term" value="P:cell adhesion involved in single-species biofilm formation"/>
    <property type="evidence" value="ECO:0007669"/>
    <property type="project" value="TreeGrafter"/>
</dbReference>
<dbReference type="CDD" id="cd01949">
    <property type="entry name" value="GGDEF"/>
    <property type="match status" value="1"/>
</dbReference>
<feature type="domain" description="GGDEF" evidence="4">
    <location>
        <begin position="174"/>
        <end position="300"/>
    </location>
</feature>
<protein>
    <recommendedName>
        <fullName evidence="2">diguanylate cyclase</fullName>
        <ecNumber evidence="2">2.7.7.65</ecNumber>
    </recommendedName>
</protein>
<sequence>MLETGKNVLLAISEPSSQATAVLSRQPNGDGIRILDVSDEYAQFWGGSRHQWLGSAPKIVHHEAKNQRLLSRLHNALDSGELSVGCSISGLDDGKRTPNVAGGSVIEWRITAMNVPGYTGNVLILVQRDISKRVEKEAELKRLATTDMLTGLINRSRFDYLLKHEIGRFNRYVRPFSLIMLDIDHFKLINDNQGHDVGDQVLAALAKLLEDNLRAADYCARWGGEEFMILAPETSLKQAVKLADKIRCCIRKAQFPSIGSVTVSLGVVEVTPDESQQSVMKRADNALYQAKEKGRDAVVY</sequence>
<dbReference type="AlphaFoldDB" id="A0AA46TNC5"/>
<dbReference type="EMBL" id="CP096973">
    <property type="protein sequence ID" value="UYO73304.1"/>
    <property type="molecule type" value="Genomic_DNA"/>
</dbReference>
<dbReference type="KEGG" id="hqn:M0220_10385"/>
<dbReference type="InterPro" id="IPR000160">
    <property type="entry name" value="GGDEF_dom"/>
</dbReference>
<dbReference type="FunFam" id="3.30.70.270:FF:000001">
    <property type="entry name" value="Diguanylate cyclase domain protein"/>
    <property type="match status" value="1"/>
</dbReference>
<dbReference type="PANTHER" id="PTHR45138:SF9">
    <property type="entry name" value="DIGUANYLATE CYCLASE DGCM-RELATED"/>
    <property type="match status" value="1"/>
</dbReference>
<dbReference type="SUPFAM" id="SSF55785">
    <property type="entry name" value="PYP-like sensor domain (PAS domain)"/>
    <property type="match status" value="1"/>
</dbReference>
<evidence type="ECO:0000256" key="1">
    <source>
        <dbReference type="ARBA" id="ARBA00001946"/>
    </source>
</evidence>
<dbReference type="SUPFAM" id="SSF55073">
    <property type="entry name" value="Nucleotide cyclase"/>
    <property type="match status" value="1"/>
</dbReference>
<evidence type="ECO:0000313" key="5">
    <source>
        <dbReference type="EMBL" id="UYO73304.1"/>
    </source>
</evidence>
<dbReference type="InterPro" id="IPR035965">
    <property type="entry name" value="PAS-like_dom_sf"/>
</dbReference>
<dbReference type="PANTHER" id="PTHR45138">
    <property type="entry name" value="REGULATORY COMPONENTS OF SENSORY TRANSDUCTION SYSTEM"/>
    <property type="match status" value="1"/>
</dbReference>
<proteinExistence type="predicted"/>
<reference evidence="5" key="1">
    <citation type="submission" date="2022-05" db="EMBL/GenBank/DDBJ databases">
        <title>Complete sequence of a novel PHA-producing Halomonas strain.</title>
        <authorList>
            <person name="Zheng Z."/>
        </authorList>
    </citation>
    <scope>NUCLEOTIDE SEQUENCE</scope>
    <source>
        <strain evidence="5">ZZQ-149</strain>
    </source>
</reference>
<dbReference type="RefSeq" id="WP_264017589.1">
    <property type="nucleotide sequence ID" value="NZ_CP096973.1"/>
</dbReference>
<dbReference type="EC" id="2.7.7.65" evidence="2"/>
<dbReference type="GO" id="GO:0052621">
    <property type="term" value="F:diguanylate cyclase activity"/>
    <property type="evidence" value="ECO:0007669"/>
    <property type="project" value="UniProtKB-EC"/>
</dbReference>
<gene>
    <name evidence="5" type="ORF">M0220_10385</name>
</gene>
<keyword evidence="6" id="KW-1185">Reference proteome</keyword>
<dbReference type="GO" id="GO:1902201">
    <property type="term" value="P:negative regulation of bacterial-type flagellum-dependent cell motility"/>
    <property type="evidence" value="ECO:0007669"/>
    <property type="project" value="TreeGrafter"/>
</dbReference>
<comment type="cofactor">
    <cofactor evidence="1">
        <name>Mg(2+)</name>
        <dbReference type="ChEBI" id="CHEBI:18420"/>
    </cofactor>
</comment>
<dbReference type="SMART" id="SM00267">
    <property type="entry name" value="GGDEF"/>
    <property type="match status" value="1"/>
</dbReference>
<evidence type="ECO:0000256" key="3">
    <source>
        <dbReference type="ARBA" id="ARBA00034247"/>
    </source>
</evidence>
<accession>A0AA46TNC5</accession>
<dbReference type="InterPro" id="IPR050469">
    <property type="entry name" value="Diguanylate_Cyclase"/>
</dbReference>
<dbReference type="InterPro" id="IPR043128">
    <property type="entry name" value="Rev_trsase/Diguanyl_cyclase"/>
</dbReference>
<evidence type="ECO:0000313" key="6">
    <source>
        <dbReference type="Proteomes" id="UP001164935"/>
    </source>
</evidence>
<dbReference type="InterPro" id="IPR029787">
    <property type="entry name" value="Nucleotide_cyclase"/>
</dbReference>
<organism evidence="5 6">
    <name type="scientific">Halomonas qinghailakensis</name>
    <dbReference type="NCBI Taxonomy" id="2937790"/>
    <lineage>
        <taxon>Bacteria</taxon>
        <taxon>Pseudomonadati</taxon>
        <taxon>Pseudomonadota</taxon>
        <taxon>Gammaproteobacteria</taxon>
        <taxon>Oceanospirillales</taxon>
        <taxon>Halomonadaceae</taxon>
        <taxon>Halomonas</taxon>
    </lineage>
</organism>
<dbReference type="NCBIfam" id="TIGR00254">
    <property type="entry name" value="GGDEF"/>
    <property type="match status" value="1"/>
</dbReference>
<dbReference type="Pfam" id="PF00990">
    <property type="entry name" value="GGDEF"/>
    <property type="match status" value="1"/>
</dbReference>
<dbReference type="PROSITE" id="PS50887">
    <property type="entry name" value="GGDEF"/>
    <property type="match status" value="1"/>
</dbReference>
<evidence type="ECO:0000259" key="4">
    <source>
        <dbReference type="PROSITE" id="PS50887"/>
    </source>
</evidence>
<comment type="catalytic activity">
    <reaction evidence="3">
        <text>2 GTP = 3',3'-c-di-GMP + 2 diphosphate</text>
        <dbReference type="Rhea" id="RHEA:24898"/>
        <dbReference type="ChEBI" id="CHEBI:33019"/>
        <dbReference type="ChEBI" id="CHEBI:37565"/>
        <dbReference type="ChEBI" id="CHEBI:58805"/>
        <dbReference type="EC" id="2.7.7.65"/>
    </reaction>
</comment>
<dbReference type="Gene3D" id="3.30.70.270">
    <property type="match status" value="1"/>
</dbReference>
<dbReference type="GO" id="GO:0005886">
    <property type="term" value="C:plasma membrane"/>
    <property type="evidence" value="ECO:0007669"/>
    <property type="project" value="TreeGrafter"/>
</dbReference>